<organism evidence="1 2">
    <name type="scientific">Romanomermis culicivorax</name>
    <name type="common">Nematode worm</name>
    <dbReference type="NCBI Taxonomy" id="13658"/>
    <lineage>
        <taxon>Eukaryota</taxon>
        <taxon>Metazoa</taxon>
        <taxon>Ecdysozoa</taxon>
        <taxon>Nematoda</taxon>
        <taxon>Enoplea</taxon>
        <taxon>Dorylaimia</taxon>
        <taxon>Mermithida</taxon>
        <taxon>Mermithoidea</taxon>
        <taxon>Mermithidae</taxon>
        <taxon>Romanomermis</taxon>
    </lineage>
</organism>
<proteinExistence type="predicted"/>
<dbReference type="WBParaSite" id="nRc.2.0.1.t13721-RA">
    <property type="protein sequence ID" value="nRc.2.0.1.t13721-RA"/>
    <property type="gene ID" value="nRc.2.0.1.g13721"/>
</dbReference>
<evidence type="ECO:0000313" key="1">
    <source>
        <dbReference type="Proteomes" id="UP000887565"/>
    </source>
</evidence>
<name>A0A915IHR9_ROMCU</name>
<keyword evidence="1" id="KW-1185">Reference proteome</keyword>
<evidence type="ECO:0000313" key="2">
    <source>
        <dbReference type="WBParaSite" id="nRc.2.0.1.t13721-RA"/>
    </source>
</evidence>
<protein>
    <submittedName>
        <fullName evidence="2">Uncharacterized protein</fullName>
    </submittedName>
</protein>
<dbReference type="Proteomes" id="UP000887565">
    <property type="component" value="Unplaced"/>
</dbReference>
<dbReference type="AlphaFoldDB" id="A0A915IHR9"/>
<reference evidence="2" key="1">
    <citation type="submission" date="2022-11" db="UniProtKB">
        <authorList>
            <consortium name="WormBaseParasite"/>
        </authorList>
    </citation>
    <scope>IDENTIFICATION</scope>
</reference>
<accession>A0A915IHR9</accession>
<sequence length="130" mass="14463">MVVVAVAVIVVAMQVRRVLMAIKTNGARVTWIIVVVGGQPCWRQWSLWQQISLGGEIVPTQQGYQTIGFAMILEQSGIEVEPAMRLDGVVGFFNNDLFNRSFHVEVFIEDDPAGVRPVQGLPLARYHIQS</sequence>